<evidence type="ECO:0000313" key="2">
    <source>
        <dbReference type="Proteomes" id="UP000319160"/>
    </source>
</evidence>
<gene>
    <name evidence="1" type="ORF">FHL15_006798</name>
</gene>
<keyword evidence="2" id="KW-1185">Reference proteome</keyword>
<reference evidence="2" key="1">
    <citation type="submission" date="2019-06" db="EMBL/GenBank/DDBJ databases">
        <title>Draft genome sequence of the griseofulvin-producing fungus Xylaria cubensis strain G536.</title>
        <authorList>
            <person name="Mead M.E."/>
            <person name="Raja H.A."/>
            <person name="Steenwyk J.L."/>
            <person name="Knowles S.L."/>
            <person name="Oberlies N.H."/>
            <person name="Rokas A."/>
        </authorList>
    </citation>
    <scope>NUCLEOTIDE SEQUENCE [LARGE SCALE GENOMIC DNA]</scope>
    <source>
        <strain evidence="2">G536</strain>
    </source>
</reference>
<accession>A0A553HW68</accession>
<evidence type="ECO:0000313" key="1">
    <source>
        <dbReference type="EMBL" id="TRX92183.1"/>
    </source>
</evidence>
<proteinExistence type="predicted"/>
<dbReference type="AlphaFoldDB" id="A0A553HW68"/>
<name>A0A553HW68_9PEZI</name>
<organism evidence="1 2">
    <name type="scientific">Xylaria flabelliformis</name>
    <dbReference type="NCBI Taxonomy" id="2512241"/>
    <lineage>
        <taxon>Eukaryota</taxon>
        <taxon>Fungi</taxon>
        <taxon>Dikarya</taxon>
        <taxon>Ascomycota</taxon>
        <taxon>Pezizomycotina</taxon>
        <taxon>Sordariomycetes</taxon>
        <taxon>Xylariomycetidae</taxon>
        <taxon>Xylariales</taxon>
        <taxon>Xylariaceae</taxon>
        <taxon>Xylaria</taxon>
    </lineage>
</organism>
<sequence length="126" mass="14221">MTICDSFYQIRRDIGGTAAMYSIALFAGSSNNTSVDLCRKAFGRRTLEKQSDQTIGVYWLNYIPLSGFLASHVYQSIAAIHIPRLKGNKETFLHSCDILRNWPVKVFEDSTCQDGDSLDSEDYRTP</sequence>
<dbReference type="Proteomes" id="UP000319160">
    <property type="component" value="Unassembled WGS sequence"/>
</dbReference>
<protein>
    <submittedName>
        <fullName evidence="1">Uncharacterized protein</fullName>
    </submittedName>
</protein>
<comment type="caution">
    <text evidence="1">The sequence shown here is derived from an EMBL/GenBank/DDBJ whole genome shotgun (WGS) entry which is preliminary data.</text>
</comment>
<dbReference type="EMBL" id="VFLP01000038">
    <property type="protein sequence ID" value="TRX92183.1"/>
    <property type="molecule type" value="Genomic_DNA"/>
</dbReference>